<evidence type="ECO:0000256" key="4">
    <source>
        <dbReference type="ARBA" id="ARBA00022729"/>
    </source>
</evidence>
<dbReference type="InterPro" id="IPR050490">
    <property type="entry name" value="Bact_solute-bd_prot1"/>
</dbReference>
<evidence type="ECO:0000313" key="7">
    <source>
        <dbReference type="EMBL" id="PVE05916.1"/>
    </source>
</evidence>
<comment type="function">
    <text evidence="5">Part of a binding-protein-dependent transport system for a sugar.</text>
</comment>
<dbReference type="PANTHER" id="PTHR43649:SF28">
    <property type="entry name" value="BINDING PROTEIN COMPONENT OF ABC SUGAR TRANSPORTER-RELATED"/>
    <property type="match status" value="1"/>
</dbReference>
<dbReference type="STRING" id="1293045.H663_07140"/>
<comment type="similarity">
    <text evidence="2">Belongs to the bacterial solute-binding protein 1 family.</text>
</comment>
<dbReference type="SUPFAM" id="SSF53850">
    <property type="entry name" value="Periplasmic binding protein-like II"/>
    <property type="match status" value="1"/>
</dbReference>
<evidence type="ECO:0000256" key="2">
    <source>
        <dbReference type="ARBA" id="ARBA00008520"/>
    </source>
</evidence>
<dbReference type="InterPro" id="IPR006059">
    <property type="entry name" value="SBP"/>
</dbReference>
<evidence type="ECO:0000256" key="6">
    <source>
        <dbReference type="ARBA" id="ARBA00049753"/>
    </source>
</evidence>
<sequence length="512" mass="56950">MDATLLRIYSLIKRRGCTITVFFLKLIHCESIEVHCVTQTTQKTSLMKCKSLILMVFSKILRPFIQTSLQKAKPCRAEACQCKLGRSADKVTFRHFLNASVFLGMLSVPFVTHAQTLDVMHWWTSASERSAANALAQAFNSHGLQWQDAAVEGGGGGAAVKVLKSRVLSGSPPAAAQIIGTMLTDWADMGLVLPLTRVAAQEAWKQQIFPEVLHLVTHKHQPIAVPLGIHRINSVLYQRTIFDKLEMPPPRDWAALEGVARRLRNAGITPIAWSDENWQVATVFEAVLLSYAGPELYERLVRARHPEAWLDRRVESALNRLRWLRDLNGPMQRQESNWIDNVKAFHAGRFGILMNGDWVRGELLALTGSSDSSSYCAPMPGTEGMHLYSIDTLSMLKGSMSKQSEQEKAAALLTSVTLQRSYNRVKGSVPVLKDIDPKLLDSCAHESWSTFANPRAHRVPSLAHRMAASEATKEAAAGVLQRFVLNRGVSAQQTQQQLAAVMRTLLKENSRK</sequence>
<dbReference type="Gene3D" id="3.40.190.10">
    <property type="entry name" value="Periplasmic binding protein-like II"/>
    <property type="match status" value="2"/>
</dbReference>
<dbReference type="PANTHER" id="PTHR43649">
    <property type="entry name" value="ARABINOSE-BINDING PROTEIN-RELATED"/>
    <property type="match status" value="1"/>
</dbReference>
<dbReference type="AlphaFoldDB" id="A0A2T7SSQ1"/>
<comment type="caution">
    <text evidence="7">The sequence shown here is derived from an EMBL/GenBank/DDBJ whole genome shotgun (WGS) entry which is preliminary data.</text>
</comment>
<proteinExistence type="inferred from homology"/>
<gene>
    <name evidence="7" type="ORF">H663_020185</name>
</gene>
<protein>
    <recommendedName>
        <fullName evidence="6">Probable sugar-binding periplasmic protein</fullName>
    </recommendedName>
</protein>
<dbReference type="Pfam" id="PF01547">
    <property type="entry name" value="SBP_bac_1"/>
    <property type="match status" value="1"/>
</dbReference>
<accession>A0A2T7SSQ1</accession>
<organism evidence="7 8">
    <name type="scientific">Limnohabitans planktonicus II-D5</name>
    <dbReference type="NCBI Taxonomy" id="1293045"/>
    <lineage>
        <taxon>Bacteria</taxon>
        <taxon>Pseudomonadati</taxon>
        <taxon>Pseudomonadota</taxon>
        <taxon>Betaproteobacteria</taxon>
        <taxon>Burkholderiales</taxon>
        <taxon>Comamonadaceae</taxon>
        <taxon>Limnohabitans</taxon>
    </lineage>
</organism>
<keyword evidence="8" id="KW-1185">Reference proteome</keyword>
<keyword evidence="3" id="KW-0813">Transport</keyword>
<evidence type="ECO:0000313" key="8">
    <source>
        <dbReference type="Proteomes" id="UP000037507"/>
    </source>
</evidence>
<evidence type="ECO:0000256" key="3">
    <source>
        <dbReference type="ARBA" id="ARBA00022448"/>
    </source>
</evidence>
<dbReference type="GO" id="GO:0042597">
    <property type="term" value="C:periplasmic space"/>
    <property type="evidence" value="ECO:0007669"/>
    <property type="project" value="UniProtKB-SubCell"/>
</dbReference>
<dbReference type="EMBL" id="LFYT02000058">
    <property type="protein sequence ID" value="PVE05916.1"/>
    <property type="molecule type" value="Genomic_DNA"/>
</dbReference>
<comment type="subcellular location">
    <subcellularLocation>
        <location evidence="1">Periplasm</location>
    </subcellularLocation>
</comment>
<evidence type="ECO:0000256" key="1">
    <source>
        <dbReference type="ARBA" id="ARBA00004418"/>
    </source>
</evidence>
<reference evidence="7" key="1">
    <citation type="submission" date="2017-04" db="EMBL/GenBank/DDBJ databases">
        <title>Unexpected and diverse lifestyles within the genus Limnohabitans.</title>
        <authorList>
            <person name="Kasalicky V."/>
            <person name="Mehrshad M."/>
            <person name="Andrei S.-A."/>
            <person name="Salcher M."/>
            <person name="Kratochvilova H."/>
            <person name="Simek K."/>
            <person name="Ghai R."/>
        </authorList>
    </citation>
    <scope>NUCLEOTIDE SEQUENCE [LARGE SCALE GENOMIC DNA]</scope>
    <source>
        <strain evidence="7">II-D5</strain>
    </source>
</reference>
<evidence type="ECO:0000256" key="5">
    <source>
        <dbReference type="ARBA" id="ARBA00049629"/>
    </source>
</evidence>
<name>A0A2T7SSQ1_9BURK</name>
<dbReference type="Proteomes" id="UP000037507">
    <property type="component" value="Unassembled WGS sequence"/>
</dbReference>
<keyword evidence="4" id="KW-0732">Signal</keyword>